<comment type="subcellular location">
    <subcellularLocation>
        <location evidence="1">Cytoplasm</location>
    </subcellularLocation>
</comment>
<keyword evidence="3" id="KW-0853">WD repeat</keyword>
<reference evidence="5" key="1">
    <citation type="submission" date="2020-04" db="EMBL/GenBank/DDBJ databases">
        <authorList>
            <person name="Alioto T."/>
            <person name="Alioto T."/>
            <person name="Gomez Garrido J."/>
        </authorList>
    </citation>
    <scope>NUCLEOTIDE SEQUENCE</scope>
    <source>
        <strain evidence="5">A484AB</strain>
    </source>
</reference>
<dbReference type="Proteomes" id="UP001152795">
    <property type="component" value="Unassembled WGS sequence"/>
</dbReference>
<evidence type="ECO:0000313" key="6">
    <source>
        <dbReference type="Proteomes" id="UP001152795"/>
    </source>
</evidence>
<dbReference type="GO" id="GO:0097014">
    <property type="term" value="C:ciliary plasm"/>
    <property type="evidence" value="ECO:0007669"/>
    <property type="project" value="TreeGrafter"/>
</dbReference>
<organism evidence="5 6">
    <name type="scientific">Paramuricea clavata</name>
    <name type="common">Red gorgonian</name>
    <name type="synonym">Violescent sea-whip</name>
    <dbReference type="NCBI Taxonomy" id="317549"/>
    <lineage>
        <taxon>Eukaryota</taxon>
        <taxon>Metazoa</taxon>
        <taxon>Cnidaria</taxon>
        <taxon>Anthozoa</taxon>
        <taxon>Octocorallia</taxon>
        <taxon>Malacalcyonacea</taxon>
        <taxon>Plexauridae</taxon>
        <taxon>Paramuricea</taxon>
    </lineage>
</organism>
<dbReference type="GO" id="GO:0045503">
    <property type="term" value="F:dynein light chain binding"/>
    <property type="evidence" value="ECO:0007669"/>
    <property type="project" value="TreeGrafter"/>
</dbReference>
<dbReference type="GO" id="GO:0042073">
    <property type="term" value="P:intraciliary transport"/>
    <property type="evidence" value="ECO:0007669"/>
    <property type="project" value="TreeGrafter"/>
</dbReference>
<evidence type="ECO:0000313" key="5">
    <source>
        <dbReference type="EMBL" id="CAB4010591.1"/>
    </source>
</evidence>
<accession>A0A7D9EIU5</accession>
<dbReference type="InterPro" id="IPR001680">
    <property type="entry name" value="WD40_rpt"/>
</dbReference>
<evidence type="ECO:0000256" key="3">
    <source>
        <dbReference type="ARBA" id="ARBA00022574"/>
    </source>
</evidence>
<dbReference type="InterPro" id="IPR050687">
    <property type="entry name" value="Dynein_IC"/>
</dbReference>
<proteinExistence type="predicted"/>
<dbReference type="SMART" id="SM00320">
    <property type="entry name" value="WD40"/>
    <property type="match status" value="4"/>
</dbReference>
<dbReference type="EMBL" id="CACRXK020006840">
    <property type="protein sequence ID" value="CAB4010591.1"/>
    <property type="molecule type" value="Genomic_DNA"/>
</dbReference>
<dbReference type="PANTHER" id="PTHR12442:SF26">
    <property type="entry name" value="CYTOPLASMIC DYNEIN 2 INTERMEDIATE CHAIN 2"/>
    <property type="match status" value="1"/>
</dbReference>
<dbReference type="GO" id="GO:0045504">
    <property type="term" value="F:dynein heavy chain binding"/>
    <property type="evidence" value="ECO:0007669"/>
    <property type="project" value="TreeGrafter"/>
</dbReference>
<evidence type="ECO:0000256" key="4">
    <source>
        <dbReference type="ARBA" id="ARBA00022737"/>
    </source>
</evidence>
<comment type="caution">
    <text evidence="5">The sequence shown here is derived from an EMBL/GenBank/DDBJ whole genome shotgun (WGS) entry which is preliminary data.</text>
</comment>
<dbReference type="PANTHER" id="PTHR12442">
    <property type="entry name" value="DYNEIN INTERMEDIATE CHAIN"/>
    <property type="match status" value="1"/>
</dbReference>
<keyword evidence="2" id="KW-0963">Cytoplasm</keyword>
<dbReference type="SUPFAM" id="SSF50978">
    <property type="entry name" value="WD40 repeat-like"/>
    <property type="match status" value="1"/>
</dbReference>
<gene>
    <name evidence="5" type="ORF">PACLA_8A010325</name>
</gene>
<sequence>MWLNDPASKDKKFKIMSAGGDGKILIWRLSQSSKNLKLLSGFVVQTDSIPRNLRVSKARGDSLVGVTCLSFSHEDKTTFVAGSEGGGVFKCSTNATTTATSEDIQSVPVHSPVTFAFHPYLGPIHSVCCSPHHRNLFLTAGTDTLRLYNMLQLMPSLTIEPSCGYLYSVRWSYTRPVVFAVSCGNGKVLLYDLKANRINPVMTLDGCSKGSSIFTAEFNPSRKHLLASGNGRGEVKVWKLNDDLVSHKPRDQDILESLAVLHVD</sequence>
<dbReference type="Gene3D" id="2.130.10.10">
    <property type="entry name" value="YVTN repeat-like/Quinoprotein amine dehydrogenase"/>
    <property type="match status" value="1"/>
</dbReference>
<dbReference type="AlphaFoldDB" id="A0A7D9EIU5"/>
<evidence type="ECO:0000256" key="1">
    <source>
        <dbReference type="ARBA" id="ARBA00004496"/>
    </source>
</evidence>
<protein>
    <submittedName>
        <fullName evidence="5">WD repeat-containing 34-like</fullName>
    </submittedName>
</protein>
<dbReference type="OrthoDB" id="445052at2759"/>
<name>A0A7D9EIU5_PARCT</name>
<keyword evidence="4" id="KW-0677">Repeat</keyword>
<evidence type="ECO:0000256" key="2">
    <source>
        <dbReference type="ARBA" id="ARBA00022490"/>
    </source>
</evidence>
<keyword evidence="6" id="KW-1185">Reference proteome</keyword>
<dbReference type="GO" id="GO:0005868">
    <property type="term" value="C:cytoplasmic dynein complex"/>
    <property type="evidence" value="ECO:0007669"/>
    <property type="project" value="TreeGrafter"/>
</dbReference>
<dbReference type="InterPro" id="IPR015943">
    <property type="entry name" value="WD40/YVTN_repeat-like_dom_sf"/>
</dbReference>
<dbReference type="InterPro" id="IPR036322">
    <property type="entry name" value="WD40_repeat_dom_sf"/>
</dbReference>